<dbReference type="InterPro" id="IPR017384">
    <property type="entry name" value="NADH_Ub_cplx-1_asu_su-1"/>
</dbReference>
<evidence type="ECO:0000313" key="16">
    <source>
        <dbReference type="Proteomes" id="UP000027456"/>
    </source>
</evidence>
<feature type="transmembrane region" description="Helical" evidence="14">
    <location>
        <begin position="12"/>
        <end position="32"/>
    </location>
</feature>
<evidence type="ECO:0000256" key="11">
    <source>
        <dbReference type="ARBA" id="ARBA00023128"/>
    </source>
</evidence>
<comment type="subcellular location">
    <subcellularLocation>
        <location evidence="2">Mitochondrion inner membrane</location>
        <topology evidence="2">Single-pass membrane protein</topology>
        <orientation evidence="2">Matrix side</orientation>
    </subcellularLocation>
</comment>
<keyword evidence="5" id="KW-0813">Transport</keyword>
<evidence type="ECO:0000256" key="9">
    <source>
        <dbReference type="ARBA" id="ARBA00022982"/>
    </source>
</evidence>
<organism evidence="15 16">
    <name type="scientific">Rhizoctonia solani 123E</name>
    <dbReference type="NCBI Taxonomy" id="1423351"/>
    <lineage>
        <taxon>Eukaryota</taxon>
        <taxon>Fungi</taxon>
        <taxon>Dikarya</taxon>
        <taxon>Basidiomycota</taxon>
        <taxon>Agaricomycotina</taxon>
        <taxon>Agaricomycetes</taxon>
        <taxon>Cantharellales</taxon>
        <taxon>Ceratobasidiaceae</taxon>
        <taxon>Rhizoctonia</taxon>
    </lineage>
</organism>
<keyword evidence="11" id="KW-0496">Mitochondrion</keyword>
<feature type="region of interest" description="Disordered" evidence="13">
    <location>
        <begin position="55"/>
        <end position="86"/>
    </location>
</feature>
<evidence type="ECO:0000256" key="7">
    <source>
        <dbReference type="ARBA" id="ARBA00022692"/>
    </source>
</evidence>
<comment type="similarity">
    <text evidence="3">Belongs to the complex I NDUFA1 subunit family.</text>
</comment>
<evidence type="ECO:0000256" key="10">
    <source>
        <dbReference type="ARBA" id="ARBA00022989"/>
    </source>
</evidence>
<proteinExistence type="inferred from homology"/>
<evidence type="ECO:0000256" key="4">
    <source>
        <dbReference type="ARBA" id="ARBA00016392"/>
    </source>
</evidence>
<dbReference type="PANTHER" id="PTHR17098">
    <property type="entry name" value="NADH-UBIQUINONE OXIDOREDUCTASE MWFE SUBUNIT"/>
    <property type="match status" value="1"/>
</dbReference>
<keyword evidence="9" id="KW-0249">Electron transport</keyword>
<evidence type="ECO:0000256" key="6">
    <source>
        <dbReference type="ARBA" id="ARBA00022660"/>
    </source>
</evidence>
<evidence type="ECO:0000256" key="1">
    <source>
        <dbReference type="ARBA" id="ARBA00003195"/>
    </source>
</evidence>
<evidence type="ECO:0000313" key="15">
    <source>
        <dbReference type="EMBL" id="KEP51748.1"/>
    </source>
</evidence>
<comment type="caution">
    <text evidence="15">The sequence shown here is derived from an EMBL/GenBank/DDBJ whole genome shotgun (WGS) entry which is preliminary data.</text>
</comment>
<evidence type="ECO:0000256" key="3">
    <source>
        <dbReference type="ARBA" id="ARBA00009960"/>
    </source>
</evidence>
<reference evidence="15 16" key="1">
    <citation type="submission" date="2013-12" db="EMBL/GenBank/DDBJ databases">
        <authorList>
            <person name="Cubeta M."/>
            <person name="Pakala S."/>
            <person name="Fedorova N."/>
            <person name="Thomas E."/>
            <person name="Dean R."/>
            <person name="Jabaji S."/>
            <person name="Neate S."/>
            <person name="Toda T."/>
            <person name="Tavantzis S."/>
            <person name="Vilgalys R."/>
            <person name="Bharathan N."/>
            <person name="Pakala S."/>
            <person name="Losada L.S."/>
            <person name="Zafar N."/>
            <person name="Nierman W."/>
        </authorList>
    </citation>
    <scope>NUCLEOTIDE SEQUENCE [LARGE SCALE GENOMIC DNA]</scope>
    <source>
        <strain evidence="15 16">123E</strain>
    </source>
</reference>
<dbReference type="PANTHER" id="PTHR17098:SF2">
    <property type="entry name" value="NADH DEHYDROGENASE [UBIQUINONE] 1 ALPHA SUBCOMPLEX SUBUNIT 1"/>
    <property type="match status" value="1"/>
</dbReference>
<evidence type="ECO:0000256" key="14">
    <source>
        <dbReference type="SAM" id="Phobius"/>
    </source>
</evidence>
<dbReference type="HOGENOM" id="CLU_132216_1_0_1"/>
<dbReference type="GO" id="GO:0005743">
    <property type="term" value="C:mitochondrial inner membrane"/>
    <property type="evidence" value="ECO:0007669"/>
    <property type="project" value="UniProtKB-SubCell"/>
</dbReference>
<feature type="compositionally biased region" description="Polar residues" evidence="13">
    <location>
        <begin position="74"/>
        <end position="86"/>
    </location>
</feature>
<dbReference type="Pfam" id="PF15879">
    <property type="entry name" value="MWFE"/>
    <property type="match status" value="1"/>
</dbReference>
<keyword evidence="8" id="KW-0999">Mitochondrion inner membrane</keyword>
<evidence type="ECO:0000256" key="12">
    <source>
        <dbReference type="ARBA" id="ARBA00023136"/>
    </source>
</evidence>
<dbReference type="Proteomes" id="UP000027456">
    <property type="component" value="Unassembled WGS sequence"/>
</dbReference>
<keyword evidence="16" id="KW-1185">Reference proteome</keyword>
<dbReference type="AlphaFoldDB" id="A0A074S4H1"/>
<evidence type="ECO:0000256" key="2">
    <source>
        <dbReference type="ARBA" id="ARBA00004298"/>
    </source>
</evidence>
<name>A0A074S4H1_9AGAM</name>
<evidence type="ECO:0000256" key="8">
    <source>
        <dbReference type="ARBA" id="ARBA00022792"/>
    </source>
</evidence>
<accession>A0A074S4H1</accession>
<keyword evidence="6" id="KW-0679">Respiratory chain</keyword>
<protein>
    <recommendedName>
        <fullName evidence="4">NADH dehydrogenase [ubiquinone] 1 alpha subcomplex subunit 1</fullName>
    </recommendedName>
</protein>
<evidence type="ECO:0000256" key="5">
    <source>
        <dbReference type="ARBA" id="ARBA00022448"/>
    </source>
</evidence>
<keyword evidence="12 14" id="KW-0472">Membrane</keyword>
<dbReference type="OrthoDB" id="1920692at2759"/>
<keyword evidence="10 14" id="KW-1133">Transmembrane helix</keyword>
<dbReference type="EMBL" id="AZST01000146">
    <property type="protein sequence ID" value="KEP51748.1"/>
    <property type="molecule type" value="Genomic_DNA"/>
</dbReference>
<gene>
    <name evidence="15" type="ORF">V565_056250</name>
</gene>
<evidence type="ECO:0000256" key="13">
    <source>
        <dbReference type="SAM" id="MobiDB-lite"/>
    </source>
</evidence>
<dbReference type="STRING" id="1423351.A0A074S4H1"/>
<comment type="function">
    <text evidence="1">Accessory subunit of the mitochondrial membrane respiratory chain NADH dehydrogenase (Complex I), that is believed not to be involved in catalysis. Complex I functions in the transfer of electrons from NADH to the respiratory chain. The immediate electron acceptor for the enzyme is believed to be ubiquinone.</text>
</comment>
<sequence length="86" mass="9806">MPVPWEATIPFMLLTTMFAATGTLFNISARLANDGKSPRYGLDTWEEMMMERDRRLTGRPRGQSVNTKAPEEFATNSSWYTSRADK</sequence>
<keyword evidence="7 14" id="KW-0812">Transmembrane</keyword>